<organism evidence="2 3">
    <name type="scientific">Clohesyomyces aquaticus</name>
    <dbReference type="NCBI Taxonomy" id="1231657"/>
    <lineage>
        <taxon>Eukaryota</taxon>
        <taxon>Fungi</taxon>
        <taxon>Dikarya</taxon>
        <taxon>Ascomycota</taxon>
        <taxon>Pezizomycotina</taxon>
        <taxon>Dothideomycetes</taxon>
        <taxon>Pleosporomycetidae</taxon>
        <taxon>Pleosporales</taxon>
        <taxon>Lindgomycetaceae</taxon>
        <taxon>Clohesyomyces</taxon>
    </lineage>
</organism>
<dbReference type="Proteomes" id="UP000193144">
    <property type="component" value="Unassembled WGS sequence"/>
</dbReference>
<keyword evidence="2" id="KW-0315">Glutamine amidotransferase</keyword>
<keyword evidence="3" id="KW-1185">Reference proteome</keyword>
<evidence type="ECO:0000259" key="1">
    <source>
        <dbReference type="Pfam" id="PF01965"/>
    </source>
</evidence>
<accession>A0A1Y1ZSJ7</accession>
<comment type="caution">
    <text evidence="2">The sequence shown here is derived from an EMBL/GenBank/DDBJ whole genome shotgun (WGS) entry which is preliminary data.</text>
</comment>
<gene>
    <name evidence="2" type="ORF">BCR34DRAFT_481862</name>
</gene>
<dbReference type="Gene3D" id="3.40.50.880">
    <property type="match status" value="1"/>
</dbReference>
<dbReference type="SUPFAM" id="SSF52317">
    <property type="entry name" value="Class I glutamine amidotransferase-like"/>
    <property type="match status" value="1"/>
</dbReference>
<dbReference type="AlphaFoldDB" id="A0A1Y1ZSJ7"/>
<name>A0A1Y1ZSJ7_9PLEO</name>
<dbReference type="STRING" id="1231657.A0A1Y1ZSJ7"/>
<sequence>MPHPNPPTHIAIILFPGFQLLDVAGPLDVLNILSTSQPLTLSILSSTLSPVSTAHNINSPHPDSKFAESIVPTHTFDNPPPGIEVLIVPGGLGTRVESEMEGVIGFLKRMDRDGGVRWWLTVCTGSAVLARAGVLDGRRATSNKKAFAWVKQQSPHVHWVSKARWVVDRNIWTSSGISAGMDLIYAWVGDVWGEEVAGLIADGSEYERNTDSTRDRFAERWGVAKL</sequence>
<protein>
    <submittedName>
        <fullName evidence="2">Class I glutamine amidotransferase-like protein</fullName>
    </submittedName>
</protein>
<reference evidence="2 3" key="1">
    <citation type="submission" date="2016-07" db="EMBL/GenBank/DDBJ databases">
        <title>Pervasive Adenine N6-methylation of Active Genes in Fungi.</title>
        <authorList>
            <consortium name="DOE Joint Genome Institute"/>
            <person name="Mondo S.J."/>
            <person name="Dannebaum R.O."/>
            <person name="Kuo R.C."/>
            <person name="Labutti K."/>
            <person name="Haridas S."/>
            <person name="Kuo A."/>
            <person name="Salamov A."/>
            <person name="Ahrendt S.R."/>
            <person name="Lipzen A."/>
            <person name="Sullivan W."/>
            <person name="Andreopoulos W.B."/>
            <person name="Clum A."/>
            <person name="Lindquist E."/>
            <person name="Daum C."/>
            <person name="Ramamoorthy G.K."/>
            <person name="Gryganskyi A."/>
            <person name="Culley D."/>
            <person name="Magnuson J.K."/>
            <person name="James T.Y."/>
            <person name="O'Malley M.A."/>
            <person name="Stajich J.E."/>
            <person name="Spatafora J.W."/>
            <person name="Visel A."/>
            <person name="Grigoriev I.V."/>
        </authorList>
    </citation>
    <scope>NUCLEOTIDE SEQUENCE [LARGE SCALE GENOMIC DNA]</scope>
    <source>
        <strain evidence="2 3">CBS 115471</strain>
    </source>
</reference>
<dbReference type="PANTHER" id="PTHR43130">
    <property type="entry name" value="ARAC-FAMILY TRANSCRIPTIONAL REGULATOR"/>
    <property type="match status" value="1"/>
</dbReference>
<proteinExistence type="predicted"/>
<dbReference type="PANTHER" id="PTHR43130:SF15">
    <property type="entry name" value="THIJ_PFPI FAMILY PROTEIN (AFU_ORTHOLOGUE AFUA_5G14240)"/>
    <property type="match status" value="1"/>
</dbReference>
<dbReference type="InterPro" id="IPR029062">
    <property type="entry name" value="Class_I_gatase-like"/>
</dbReference>
<dbReference type="Pfam" id="PF01965">
    <property type="entry name" value="DJ-1_PfpI"/>
    <property type="match status" value="1"/>
</dbReference>
<dbReference type="CDD" id="cd03139">
    <property type="entry name" value="GATase1_PfpI_2"/>
    <property type="match status" value="1"/>
</dbReference>
<dbReference type="InterPro" id="IPR002818">
    <property type="entry name" value="DJ-1/PfpI"/>
</dbReference>
<evidence type="ECO:0000313" key="2">
    <source>
        <dbReference type="EMBL" id="ORY12987.1"/>
    </source>
</evidence>
<keyword evidence="2" id="KW-0808">Transferase</keyword>
<evidence type="ECO:0000313" key="3">
    <source>
        <dbReference type="Proteomes" id="UP000193144"/>
    </source>
</evidence>
<dbReference type="EMBL" id="MCFA01000046">
    <property type="protein sequence ID" value="ORY12987.1"/>
    <property type="molecule type" value="Genomic_DNA"/>
</dbReference>
<dbReference type="GO" id="GO:0016740">
    <property type="term" value="F:transferase activity"/>
    <property type="evidence" value="ECO:0007669"/>
    <property type="project" value="UniProtKB-KW"/>
</dbReference>
<feature type="domain" description="DJ-1/PfpI" evidence="1">
    <location>
        <begin position="10"/>
        <end position="185"/>
    </location>
</feature>
<dbReference type="OrthoDB" id="543156at2759"/>
<dbReference type="InterPro" id="IPR052158">
    <property type="entry name" value="INH-QAR"/>
</dbReference>